<keyword evidence="8" id="KW-0493">Microtubule</keyword>
<dbReference type="GO" id="GO:0036064">
    <property type="term" value="C:ciliary basal body"/>
    <property type="evidence" value="ECO:0007669"/>
    <property type="project" value="TreeGrafter"/>
</dbReference>
<feature type="region of interest" description="Disordered" evidence="15">
    <location>
        <begin position="296"/>
        <end position="320"/>
    </location>
</feature>
<dbReference type="EMBL" id="CAJPEV010004253">
    <property type="protein sequence ID" value="CAG0901462.1"/>
    <property type="molecule type" value="Genomic_DNA"/>
</dbReference>
<evidence type="ECO:0000256" key="12">
    <source>
        <dbReference type="ARBA" id="ARBA00023175"/>
    </source>
</evidence>
<organism evidence="16">
    <name type="scientific">Darwinula stevensoni</name>
    <dbReference type="NCBI Taxonomy" id="69355"/>
    <lineage>
        <taxon>Eukaryota</taxon>
        <taxon>Metazoa</taxon>
        <taxon>Ecdysozoa</taxon>
        <taxon>Arthropoda</taxon>
        <taxon>Crustacea</taxon>
        <taxon>Oligostraca</taxon>
        <taxon>Ostracoda</taxon>
        <taxon>Podocopa</taxon>
        <taxon>Podocopida</taxon>
        <taxon>Darwinulocopina</taxon>
        <taxon>Darwinuloidea</taxon>
        <taxon>Darwinulidae</taxon>
        <taxon>Darwinula</taxon>
    </lineage>
</organism>
<evidence type="ECO:0000256" key="14">
    <source>
        <dbReference type="ARBA" id="ARBA00023273"/>
    </source>
</evidence>
<dbReference type="EMBL" id="LR903770">
    <property type="protein sequence ID" value="CAD7252261.1"/>
    <property type="molecule type" value="Genomic_DNA"/>
</dbReference>
<dbReference type="GO" id="GO:0005868">
    <property type="term" value="C:cytoplasmic dynein complex"/>
    <property type="evidence" value="ECO:0007669"/>
    <property type="project" value="InterPro"/>
</dbReference>
<evidence type="ECO:0000256" key="10">
    <source>
        <dbReference type="ARBA" id="ARBA00023017"/>
    </source>
</evidence>
<dbReference type="GO" id="GO:0035721">
    <property type="term" value="P:intraciliary retrograde transport"/>
    <property type="evidence" value="ECO:0007669"/>
    <property type="project" value="InterPro"/>
</dbReference>
<evidence type="ECO:0000256" key="5">
    <source>
        <dbReference type="ARBA" id="ARBA00018863"/>
    </source>
</evidence>
<accession>A0A7R9FRD5</accession>
<dbReference type="Pfam" id="PF05783">
    <property type="entry name" value="DLIC"/>
    <property type="match status" value="1"/>
</dbReference>
<gene>
    <name evidence="16" type="ORF">DSTB1V02_LOCUS12019</name>
</gene>
<name>A0A7R9FRD5_9CRUS</name>
<dbReference type="InterPro" id="IPR027417">
    <property type="entry name" value="P-loop_NTPase"/>
</dbReference>
<dbReference type="InterPro" id="IPR040045">
    <property type="entry name" value="DYNC2LI1"/>
</dbReference>
<dbReference type="Proteomes" id="UP000677054">
    <property type="component" value="Unassembled WGS sequence"/>
</dbReference>
<dbReference type="InterPro" id="IPR022780">
    <property type="entry name" value="Dynein_light_int_chain"/>
</dbReference>
<proteinExistence type="inferred from homology"/>
<dbReference type="SUPFAM" id="SSF52540">
    <property type="entry name" value="P-loop containing nucleoside triphosphate hydrolases"/>
    <property type="match status" value="1"/>
</dbReference>
<evidence type="ECO:0000256" key="3">
    <source>
        <dbReference type="ARBA" id="ARBA00004430"/>
    </source>
</evidence>
<dbReference type="PANTHER" id="PTHR13236">
    <property type="entry name" value="DYNEIN 2 LIGHT INTERMEDIATE CHAIN, ISOFORM 2"/>
    <property type="match status" value="1"/>
</dbReference>
<evidence type="ECO:0000256" key="4">
    <source>
        <dbReference type="ARBA" id="ARBA00006831"/>
    </source>
</evidence>
<dbReference type="GO" id="GO:0045504">
    <property type="term" value="F:dynein heavy chain binding"/>
    <property type="evidence" value="ECO:0007669"/>
    <property type="project" value="TreeGrafter"/>
</dbReference>
<evidence type="ECO:0000313" key="16">
    <source>
        <dbReference type="EMBL" id="CAD7252261.1"/>
    </source>
</evidence>
<keyword evidence="9" id="KW-0970">Cilium biogenesis/degradation</keyword>
<evidence type="ECO:0000256" key="15">
    <source>
        <dbReference type="SAM" id="MobiDB-lite"/>
    </source>
</evidence>
<keyword evidence="6" id="KW-0217">Developmental protein</keyword>
<dbReference type="GO" id="GO:0005874">
    <property type="term" value="C:microtubule"/>
    <property type="evidence" value="ECO:0007669"/>
    <property type="project" value="UniProtKB-KW"/>
</dbReference>
<feature type="compositionally biased region" description="Basic and acidic residues" evidence="15">
    <location>
        <begin position="308"/>
        <end position="320"/>
    </location>
</feature>
<dbReference type="Gene3D" id="3.40.50.300">
    <property type="entry name" value="P-loop containing nucleotide triphosphate hydrolases"/>
    <property type="match status" value="1"/>
</dbReference>
<evidence type="ECO:0000313" key="17">
    <source>
        <dbReference type="Proteomes" id="UP000677054"/>
    </source>
</evidence>
<keyword evidence="10" id="KW-0243">Dynein</keyword>
<sequence length="343" mass="38807">MPVNLWDVCKERAKSKTVAAGQKDTTLLFLGSKETGKTTLINHFVGKLDEAAKPTLALEYSYCLRQTNNPTGGGNEICHLWELQGGTAFSSLLEAAISIGNIKGLSIILMLDLSQPKILWSTMEILLKDLRSRLTTVLTSSKAKEENLQEELLSNVMARFGDHQEKHQIEPFPVPFVILGSKYDIFQNFDPEEKKVMCRCLRNVAHSLGASLQFYSCKDTVLLKRARDLLSHYAFNTAPLKIMSTDYNKPLVIPAGSDSFSQIDNKGAEEESSSGHNFNLWRHTFTSLFPQEKQEKLDLPDDPAINEKYPEPDVDNLRKQKDEDLQRYLRELERKRTTVADLL</sequence>
<dbReference type="AlphaFoldDB" id="A0A7R9FRD5"/>
<evidence type="ECO:0000256" key="1">
    <source>
        <dbReference type="ARBA" id="ARBA00004120"/>
    </source>
</evidence>
<keyword evidence="13" id="KW-0206">Cytoskeleton</keyword>
<comment type="similarity">
    <text evidence="4">Belongs to the dynein light intermediate chain family.</text>
</comment>
<comment type="subcellular location">
    <subcellularLocation>
        <location evidence="3">Cytoplasm</location>
        <location evidence="3">Cytoskeleton</location>
        <location evidence="3">Cilium axoneme</location>
    </subcellularLocation>
    <subcellularLocation>
        <location evidence="1">Cytoplasm</location>
        <location evidence="1">Cytoskeleton</location>
        <location evidence="1">Cilium basal body</location>
    </subcellularLocation>
    <subcellularLocation>
        <location evidence="2">Cytoplasm</location>
        <location evidence="2">Cytoskeleton</location>
        <location evidence="2">Microtubule organizing center</location>
        <location evidence="2">Centrosome</location>
    </subcellularLocation>
</comment>
<evidence type="ECO:0000256" key="6">
    <source>
        <dbReference type="ARBA" id="ARBA00022473"/>
    </source>
</evidence>
<keyword evidence="11" id="KW-0969">Cilium</keyword>
<dbReference type="GO" id="GO:0035735">
    <property type="term" value="P:intraciliary transport involved in cilium assembly"/>
    <property type="evidence" value="ECO:0007669"/>
    <property type="project" value="InterPro"/>
</dbReference>
<protein>
    <recommendedName>
        <fullName evidence="5">Cytoplasmic dynein 2 light intermediate chain 1</fullName>
    </recommendedName>
</protein>
<evidence type="ECO:0000256" key="13">
    <source>
        <dbReference type="ARBA" id="ARBA00023212"/>
    </source>
</evidence>
<evidence type="ECO:0000256" key="8">
    <source>
        <dbReference type="ARBA" id="ARBA00022701"/>
    </source>
</evidence>
<dbReference type="PANTHER" id="PTHR13236:SF0">
    <property type="entry name" value="CYTOPLASMIC DYNEIN 2 LIGHT INTERMEDIATE CHAIN 1"/>
    <property type="match status" value="1"/>
</dbReference>
<evidence type="ECO:0000256" key="11">
    <source>
        <dbReference type="ARBA" id="ARBA00023069"/>
    </source>
</evidence>
<keyword evidence="17" id="KW-1185">Reference proteome</keyword>
<evidence type="ECO:0000256" key="2">
    <source>
        <dbReference type="ARBA" id="ARBA00004300"/>
    </source>
</evidence>
<keyword evidence="14" id="KW-0966">Cell projection</keyword>
<reference evidence="16" key="1">
    <citation type="submission" date="2020-11" db="EMBL/GenBank/DDBJ databases">
        <authorList>
            <person name="Tran Van P."/>
        </authorList>
    </citation>
    <scope>NUCLEOTIDE SEQUENCE</scope>
</reference>
<keyword evidence="12" id="KW-0505">Motor protein</keyword>
<dbReference type="GO" id="GO:0005930">
    <property type="term" value="C:axoneme"/>
    <property type="evidence" value="ECO:0007669"/>
    <property type="project" value="UniProtKB-SubCell"/>
</dbReference>
<dbReference type="CDD" id="cd00882">
    <property type="entry name" value="Ras_like_GTPase"/>
    <property type="match status" value="1"/>
</dbReference>
<evidence type="ECO:0000256" key="7">
    <source>
        <dbReference type="ARBA" id="ARBA00022490"/>
    </source>
</evidence>
<keyword evidence="7" id="KW-0963">Cytoplasm</keyword>
<dbReference type="GO" id="GO:0005813">
    <property type="term" value="C:centrosome"/>
    <property type="evidence" value="ECO:0007669"/>
    <property type="project" value="UniProtKB-SubCell"/>
</dbReference>
<evidence type="ECO:0000256" key="9">
    <source>
        <dbReference type="ARBA" id="ARBA00022794"/>
    </source>
</evidence>
<dbReference type="OrthoDB" id="10263060at2759"/>